<dbReference type="Proteomes" id="UP000054564">
    <property type="component" value="Unassembled WGS sequence"/>
</dbReference>
<reference evidence="2" key="1">
    <citation type="submission" date="2014-03" db="EMBL/GenBank/DDBJ databases">
        <title>The Genome Sequence of Puccinia striiformis f. sp. tritici PST-78.</title>
        <authorList>
            <consortium name="The Broad Institute Genome Sequencing Platform"/>
            <person name="Cuomo C."/>
            <person name="Hulbert S."/>
            <person name="Chen X."/>
            <person name="Walker B."/>
            <person name="Young S.K."/>
            <person name="Zeng Q."/>
            <person name="Gargeya S."/>
            <person name="Fitzgerald M."/>
            <person name="Haas B."/>
            <person name="Abouelleil A."/>
            <person name="Alvarado L."/>
            <person name="Arachchi H.M."/>
            <person name="Berlin A.M."/>
            <person name="Chapman S.B."/>
            <person name="Goldberg J."/>
            <person name="Griggs A."/>
            <person name="Gujja S."/>
            <person name="Hansen M."/>
            <person name="Howarth C."/>
            <person name="Imamovic A."/>
            <person name="Larimer J."/>
            <person name="McCowan C."/>
            <person name="Montmayeur A."/>
            <person name="Murphy C."/>
            <person name="Neiman D."/>
            <person name="Pearson M."/>
            <person name="Priest M."/>
            <person name="Roberts A."/>
            <person name="Saif S."/>
            <person name="Shea T."/>
            <person name="Sisk P."/>
            <person name="Sykes S."/>
            <person name="Wortman J."/>
            <person name="Nusbaum C."/>
            <person name="Birren B."/>
        </authorList>
    </citation>
    <scope>NUCLEOTIDE SEQUENCE [LARGE SCALE GENOMIC DNA]</scope>
    <source>
        <strain evidence="2">race PST-78</strain>
    </source>
</reference>
<sequence length="175" mass="20327">MSSVKQDWITGVKVHVKKEIESPATTVPTSFEGIMTQLRSMKQSNNEKFNALQQNIVVVKTGNKKFPCRDLPLHQTQLIEEEDRGPRLTEKEVGKLLPPLTEWITFSGEGEYDYIEFIQFCDLILETYWAKEDIVIVRLPRLFKGVAKVWWKTKPIAMGKVDWQTWKDLVKPTTM</sequence>
<protein>
    <recommendedName>
        <fullName evidence="3">Retrotransposon gag domain-containing protein</fullName>
    </recommendedName>
</protein>
<name>A0A0L0VSH4_9BASI</name>
<keyword evidence="2" id="KW-1185">Reference proteome</keyword>
<proteinExistence type="predicted"/>
<accession>A0A0L0VSH4</accession>
<evidence type="ECO:0008006" key="3">
    <source>
        <dbReference type="Google" id="ProtNLM"/>
    </source>
</evidence>
<comment type="caution">
    <text evidence="1">The sequence shown here is derived from an EMBL/GenBank/DDBJ whole genome shotgun (WGS) entry which is preliminary data.</text>
</comment>
<dbReference type="AlphaFoldDB" id="A0A0L0VSH4"/>
<evidence type="ECO:0000313" key="2">
    <source>
        <dbReference type="Proteomes" id="UP000054564"/>
    </source>
</evidence>
<gene>
    <name evidence="1" type="ORF">PSTG_04715</name>
</gene>
<organism evidence="1 2">
    <name type="scientific">Puccinia striiformis f. sp. tritici PST-78</name>
    <dbReference type="NCBI Taxonomy" id="1165861"/>
    <lineage>
        <taxon>Eukaryota</taxon>
        <taxon>Fungi</taxon>
        <taxon>Dikarya</taxon>
        <taxon>Basidiomycota</taxon>
        <taxon>Pucciniomycotina</taxon>
        <taxon>Pucciniomycetes</taxon>
        <taxon>Pucciniales</taxon>
        <taxon>Pucciniaceae</taxon>
        <taxon>Puccinia</taxon>
    </lineage>
</organism>
<evidence type="ECO:0000313" key="1">
    <source>
        <dbReference type="EMBL" id="KNF02216.1"/>
    </source>
</evidence>
<dbReference type="EMBL" id="AJIL01000025">
    <property type="protein sequence ID" value="KNF02216.1"/>
    <property type="molecule type" value="Genomic_DNA"/>
</dbReference>